<dbReference type="PANTHER" id="PTHR30290:SF9">
    <property type="entry name" value="OLIGOPEPTIDE-BINDING PROTEIN APPA"/>
    <property type="match status" value="1"/>
</dbReference>
<dbReference type="Proteomes" id="UP000183315">
    <property type="component" value="Unassembled WGS sequence"/>
</dbReference>
<dbReference type="InterPro" id="IPR030678">
    <property type="entry name" value="Peptide/Ni-bd"/>
</dbReference>
<dbReference type="STRING" id="1043493.SAMN05421637_2776"/>
<protein>
    <submittedName>
        <fullName evidence="7">ABC-type transport system, substrate-binding protein</fullName>
    </submittedName>
</protein>
<feature type="compositionally biased region" description="Low complexity" evidence="4">
    <location>
        <begin position="30"/>
        <end position="48"/>
    </location>
</feature>
<proteinExistence type="inferred from homology"/>
<feature type="domain" description="Solute-binding protein family 5" evidence="6">
    <location>
        <begin position="95"/>
        <end position="414"/>
    </location>
</feature>
<evidence type="ECO:0000256" key="5">
    <source>
        <dbReference type="SAM" id="SignalP"/>
    </source>
</evidence>
<dbReference type="CDD" id="cd00995">
    <property type="entry name" value="PBP2_NikA_DppA_OppA_like"/>
    <property type="match status" value="1"/>
</dbReference>
<dbReference type="Gene3D" id="3.10.105.10">
    <property type="entry name" value="Dipeptide-binding Protein, Domain 3"/>
    <property type="match status" value="1"/>
</dbReference>
<dbReference type="PIRSF" id="PIRSF002741">
    <property type="entry name" value="MppA"/>
    <property type="match status" value="1"/>
</dbReference>
<feature type="signal peptide" evidence="5">
    <location>
        <begin position="1"/>
        <end position="21"/>
    </location>
</feature>
<comment type="similarity">
    <text evidence="1">Belongs to the bacterial solute-binding protein 5 family.</text>
</comment>
<dbReference type="InterPro" id="IPR039424">
    <property type="entry name" value="SBP_5"/>
</dbReference>
<feature type="region of interest" description="Disordered" evidence="4">
    <location>
        <begin position="30"/>
        <end position="51"/>
    </location>
</feature>
<dbReference type="InterPro" id="IPR000914">
    <property type="entry name" value="SBP_5_dom"/>
</dbReference>
<evidence type="ECO:0000256" key="3">
    <source>
        <dbReference type="ARBA" id="ARBA00022729"/>
    </source>
</evidence>
<dbReference type="EMBL" id="FNZI01000010">
    <property type="protein sequence ID" value="SEJ71216.1"/>
    <property type="molecule type" value="Genomic_DNA"/>
</dbReference>
<dbReference type="AlphaFoldDB" id="A0A1H7B226"/>
<evidence type="ECO:0000256" key="1">
    <source>
        <dbReference type="ARBA" id="ARBA00005695"/>
    </source>
</evidence>
<feature type="chain" id="PRO_5039705925" evidence="5">
    <location>
        <begin position="22"/>
        <end position="521"/>
    </location>
</feature>
<dbReference type="Pfam" id="PF00496">
    <property type="entry name" value="SBP_bac_5"/>
    <property type="match status" value="1"/>
</dbReference>
<accession>A0A1H7B226</accession>
<dbReference type="SUPFAM" id="SSF53850">
    <property type="entry name" value="Periplasmic binding protein-like II"/>
    <property type="match status" value="1"/>
</dbReference>
<gene>
    <name evidence="7" type="ORF">SAMN05421637_2776</name>
</gene>
<keyword evidence="2" id="KW-0813">Transport</keyword>
<dbReference type="GO" id="GO:0042597">
    <property type="term" value="C:periplasmic space"/>
    <property type="evidence" value="ECO:0007669"/>
    <property type="project" value="UniProtKB-ARBA"/>
</dbReference>
<dbReference type="GO" id="GO:1904680">
    <property type="term" value="F:peptide transmembrane transporter activity"/>
    <property type="evidence" value="ECO:0007669"/>
    <property type="project" value="TreeGrafter"/>
</dbReference>
<organism evidence="7 8">
    <name type="scientific">Demequina mangrovi</name>
    <dbReference type="NCBI Taxonomy" id="1043493"/>
    <lineage>
        <taxon>Bacteria</taxon>
        <taxon>Bacillati</taxon>
        <taxon>Actinomycetota</taxon>
        <taxon>Actinomycetes</taxon>
        <taxon>Micrococcales</taxon>
        <taxon>Demequinaceae</taxon>
        <taxon>Demequina</taxon>
    </lineage>
</organism>
<dbReference type="eggNOG" id="COG0747">
    <property type="taxonomic scope" value="Bacteria"/>
</dbReference>
<dbReference type="GO" id="GO:0015833">
    <property type="term" value="P:peptide transport"/>
    <property type="evidence" value="ECO:0007669"/>
    <property type="project" value="TreeGrafter"/>
</dbReference>
<keyword evidence="8" id="KW-1185">Reference proteome</keyword>
<keyword evidence="3 5" id="KW-0732">Signal</keyword>
<dbReference type="PROSITE" id="PS51257">
    <property type="entry name" value="PROKAR_LIPOPROTEIN"/>
    <property type="match status" value="1"/>
</dbReference>
<evidence type="ECO:0000313" key="8">
    <source>
        <dbReference type="Proteomes" id="UP000183315"/>
    </source>
</evidence>
<evidence type="ECO:0000256" key="2">
    <source>
        <dbReference type="ARBA" id="ARBA00022448"/>
    </source>
</evidence>
<evidence type="ECO:0000313" key="7">
    <source>
        <dbReference type="EMBL" id="SEJ71216.1"/>
    </source>
</evidence>
<reference evidence="8" key="1">
    <citation type="submission" date="2016-10" db="EMBL/GenBank/DDBJ databases">
        <authorList>
            <person name="Varghese N."/>
        </authorList>
    </citation>
    <scope>NUCLEOTIDE SEQUENCE [LARGE SCALE GENOMIC DNA]</scope>
    <source>
        <strain evidence="8">DSM 24868</strain>
    </source>
</reference>
<dbReference type="PANTHER" id="PTHR30290">
    <property type="entry name" value="PERIPLASMIC BINDING COMPONENT OF ABC TRANSPORTER"/>
    <property type="match status" value="1"/>
</dbReference>
<sequence>MPSTLKLVGLGALTASLAFTAAACAPSDSADVASSSSASTETSASEPVDGGTIVYGLDRDIASLDPASGAISSQTVQSVANSIFDALMQYDEAGELVPFLAESFEAADETSSEWVLTLREGVTFSDGSVLDAAAVIAHVQRLGTEETSASRATVATIANMEEVSATEVRFTLVAPNASFPQYFTRDLGQIASTTATDEFGFPLGTGPYVTTEYSAGTGITMTKREDYWGEAAHADTVEFQILPDADSRYQSLVSGAVDAIWSEVPSQFTGAEADGLATATGNSATSFGLFNSYAAPFDSVEARQAVVLAIDPQALLAVANDGTGAVATSVLQTTSGYDITDPQPAYDPEAAQAIVDEIGGFEFSYLTDGRAEAAARAAAMQQMLAEVGITMTIQSSDMATWGAALYSGEYQMLDFTTSLFGNIDTNLSMLVGTGGLANFMGYSNEDVDAMLAELAGETDHDARGVLLNSVAAQVWDEAPLVMYTENLAGVIYNPETLQGVEDFENRPQVSVQTRLMWHAEG</sequence>
<dbReference type="Gene3D" id="3.40.190.10">
    <property type="entry name" value="Periplasmic binding protein-like II"/>
    <property type="match status" value="1"/>
</dbReference>
<dbReference type="GO" id="GO:0043190">
    <property type="term" value="C:ATP-binding cassette (ABC) transporter complex"/>
    <property type="evidence" value="ECO:0007669"/>
    <property type="project" value="InterPro"/>
</dbReference>
<evidence type="ECO:0000256" key="4">
    <source>
        <dbReference type="SAM" id="MobiDB-lite"/>
    </source>
</evidence>
<evidence type="ECO:0000259" key="6">
    <source>
        <dbReference type="Pfam" id="PF00496"/>
    </source>
</evidence>
<name>A0A1H7B226_9MICO</name>
<dbReference type="OrthoDB" id="5240629at2"/>
<dbReference type="RefSeq" id="WP_042216701.1">
    <property type="nucleotide sequence ID" value="NZ_BBLU01000020.1"/>
</dbReference>